<dbReference type="EMBL" id="CAJOBD010017901">
    <property type="protein sequence ID" value="CAF4225627.1"/>
    <property type="molecule type" value="Genomic_DNA"/>
</dbReference>
<organism evidence="1 2">
    <name type="scientific">Rotaria sordida</name>
    <dbReference type="NCBI Taxonomy" id="392033"/>
    <lineage>
        <taxon>Eukaryota</taxon>
        <taxon>Metazoa</taxon>
        <taxon>Spiralia</taxon>
        <taxon>Gnathifera</taxon>
        <taxon>Rotifera</taxon>
        <taxon>Eurotatoria</taxon>
        <taxon>Bdelloidea</taxon>
        <taxon>Philodinida</taxon>
        <taxon>Philodinidae</taxon>
        <taxon>Rotaria</taxon>
    </lineage>
</organism>
<gene>
    <name evidence="1" type="ORF">JBS370_LOCUS37639</name>
</gene>
<dbReference type="AlphaFoldDB" id="A0A820CZI3"/>
<dbReference type="Proteomes" id="UP000663836">
    <property type="component" value="Unassembled WGS sequence"/>
</dbReference>
<comment type="caution">
    <text evidence="1">The sequence shown here is derived from an EMBL/GenBank/DDBJ whole genome shotgun (WGS) entry which is preliminary data.</text>
</comment>
<evidence type="ECO:0000313" key="1">
    <source>
        <dbReference type="EMBL" id="CAF4225627.1"/>
    </source>
</evidence>
<evidence type="ECO:0000313" key="2">
    <source>
        <dbReference type="Proteomes" id="UP000663836"/>
    </source>
</evidence>
<name>A0A820CZI3_9BILA</name>
<sequence>MEETHLLPLQSLTQEIDIESNSSISSDDEIIENVIQILDNVIDLLDITNELQDNEEDDDQQQAEIDIPISSMIDTTTTTNLIQPTISYYSNYKSIEDSSSKRRCWTIQEKLNAINAFKKMQKYFSS</sequence>
<reference evidence="1" key="1">
    <citation type="submission" date="2021-02" db="EMBL/GenBank/DDBJ databases">
        <authorList>
            <person name="Nowell W R."/>
        </authorList>
    </citation>
    <scope>NUCLEOTIDE SEQUENCE</scope>
</reference>
<accession>A0A820CZI3</accession>
<protein>
    <submittedName>
        <fullName evidence="1">Uncharacterized protein</fullName>
    </submittedName>
</protein>
<proteinExistence type="predicted"/>